<feature type="region of interest" description="Disordered" evidence="1">
    <location>
        <begin position="1"/>
        <end position="54"/>
    </location>
</feature>
<feature type="compositionally biased region" description="Basic residues" evidence="1">
    <location>
        <begin position="29"/>
        <end position="42"/>
    </location>
</feature>
<organism evidence="2 3">
    <name type="scientific">Trifolium medium</name>
    <dbReference type="NCBI Taxonomy" id="97028"/>
    <lineage>
        <taxon>Eukaryota</taxon>
        <taxon>Viridiplantae</taxon>
        <taxon>Streptophyta</taxon>
        <taxon>Embryophyta</taxon>
        <taxon>Tracheophyta</taxon>
        <taxon>Spermatophyta</taxon>
        <taxon>Magnoliopsida</taxon>
        <taxon>eudicotyledons</taxon>
        <taxon>Gunneridae</taxon>
        <taxon>Pentapetalae</taxon>
        <taxon>rosids</taxon>
        <taxon>fabids</taxon>
        <taxon>Fabales</taxon>
        <taxon>Fabaceae</taxon>
        <taxon>Papilionoideae</taxon>
        <taxon>50 kb inversion clade</taxon>
        <taxon>NPAAA clade</taxon>
        <taxon>Hologalegina</taxon>
        <taxon>IRL clade</taxon>
        <taxon>Trifolieae</taxon>
        <taxon>Trifolium</taxon>
    </lineage>
</organism>
<evidence type="ECO:0000256" key="1">
    <source>
        <dbReference type="SAM" id="MobiDB-lite"/>
    </source>
</evidence>
<dbReference type="EMBL" id="LXQA010180614">
    <property type="protein sequence ID" value="MCI30571.1"/>
    <property type="molecule type" value="Genomic_DNA"/>
</dbReference>
<evidence type="ECO:0000313" key="3">
    <source>
        <dbReference type="Proteomes" id="UP000265520"/>
    </source>
</evidence>
<name>A0A392R1X8_9FABA</name>
<proteinExistence type="predicted"/>
<keyword evidence="3" id="KW-1185">Reference proteome</keyword>
<feature type="non-terminal residue" evidence="2">
    <location>
        <position position="1"/>
    </location>
</feature>
<reference evidence="2 3" key="1">
    <citation type="journal article" date="2018" name="Front. Plant Sci.">
        <title>Red Clover (Trifolium pratense) and Zigzag Clover (T. medium) - A Picture of Genomic Similarities and Differences.</title>
        <authorList>
            <person name="Dluhosova J."/>
            <person name="Istvanek J."/>
            <person name="Nedelnik J."/>
            <person name="Repkova J."/>
        </authorList>
    </citation>
    <scope>NUCLEOTIDE SEQUENCE [LARGE SCALE GENOMIC DNA]</scope>
    <source>
        <strain evidence="3">cv. 10/8</strain>
        <tissue evidence="2">Leaf</tissue>
    </source>
</reference>
<dbReference type="Proteomes" id="UP000265520">
    <property type="component" value="Unassembled WGS sequence"/>
</dbReference>
<sequence length="84" mass="9936">PPLISKKSKQNTNTERNPTQKENENKSKPEKKKIRHRSGHVMRKTDLFLVAPPPPPCLHREKMFGFEREDADLVFLREVRENLF</sequence>
<dbReference type="AlphaFoldDB" id="A0A392R1X8"/>
<comment type="caution">
    <text evidence="2">The sequence shown here is derived from an EMBL/GenBank/DDBJ whole genome shotgun (WGS) entry which is preliminary data.</text>
</comment>
<evidence type="ECO:0000313" key="2">
    <source>
        <dbReference type="EMBL" id="MCI30571.1"/>
    </source>
</evidence>
<feature type="compositionally biased region" description="Basic and acidic residues" evidence="1">
    <location>
        <begin position="18"/>
        <end position="28"/>
    </location>
</feature>
<protein>
    <submittedName>
        <fullName evidence="2">Uncharacterized protein</fullName>
    </submittedName>
</protein>
<accession>A0A392R1X8</accession>